<proteinExistence type="predicted"/>
<dbReference type="Gene3D" id="2.30.30.40">
    <property type="entry name" value="SH3 Domains"/>
    <property type="match status" value="1"/>
</dbReference>
<dbReference type="GeneID" id="96778699"/>
<evidence type="ECO:0000313" key="6">
    <source>
        <dbReference type="EMBL" id="MSU08767.1"/>
    </source>
</evidence>
<dbReference type="PANTHER" id="PTHR22617">
    <property type="entry name" value="CHEMOTAXIS SENSOR HISTIDINE KINASE-RELATED"/>
    <property type="match status" value="1"/>
</dbReference>
<dbReference type="InterPro" id="IPR036061">
    <property type="entry name" value="CheW-like_dom_sf"/>
</dbReference>
<gene>
    <name evidence="6" type="ORF">FYJ84_07200</name>
</gene>
<dbReference type="Pfam" id="PF01584">
    <property type="entry name" value="CheW"/>
    <property type="match status" value="1"/>
</dbReference>
<keyword evidence="4" id="KW-0145">Chemotaxis</keyword>
<dbReference type="EMBL" id="VUNR01000012">
    <property type="protein sequence ID" value="MSU08767.1"/>
    <property type="molecule type" value="Genomic_DNA"/>
</dbReference>
<dbReference type="InterPro" id="IPR002545">
    <property type="entry name" value="CheW-lke_dom"/>
</dbReference>
<dbReference type="AlphaFoldDB" id="A0A6I2UDI2"/>
<organism evidence="6 7">
    <name type="scientific">Anaerovibrio slackiae</name>
    <dbReference type="NCBI Taxonomy" id="2652309"/>
    <lineage>
        <taxon>Bacteria</taxon>
        <taxon>Bacillati</taxon>
        <taxon>Bacillota</taxon>
        <taxon>Negativicutes</taxon>
        <taxon>Selenomonadales</taxon>
        <taxon>Selenomonadaceae</taxon>
        <taxon>Anaerovibrio</taxon>
    </lineage>
</organism>
<sequence length="155" mass="16987">MAKEDQVVADGEVQVVAFKLRNEEYGFSILNVQEIKNLSDITRVPFAPDFIKGVVNLRGSVLPVIDLKKRLGLEDTPYTANTRIVIVQYDEVYVGMLVDAVTEVRTINADDIDTTRAITAGNDASSKFISGIGKVDGRLIIQLNISEIMGLSGEE</sequence>
<keyword evidence="7" id="KW-1185">Reference proteome</keyword>
<dbReference type="InterPro" id="IPR039315">
    <property type="entry name" value="CheW"/>
</dbReference>
<evidence type="ECO:0000256" key="3">
    <source>
        <dbReference type="ARBA" id="ARBA00022490"/>
    </source>
</evidence>
<dbReference type="PANTHER" id="PTHR22617:SF23">
    <property type="entry name" value="CHEMOTAXIS PROTEIN CHEW"/>
    <property type="match status" value="1"/>
</dbReference>
<dbReference type="FunFam" id="2.40.50.180:FF:000002">
    <property type="entry name" value="Chemotaxis protein CheW"/>
    <property type="match status" value="1"/>
</dbReference>
<dbReference type="SMART" id="SM00260">
    <property type="entry name" value="CheW"/>
    <property type="match status" value="1"/>
</dbReference>
<dbReference type="Proteomes" id="UP000433181">
    <property type="component" value="Unassembled WGS sequence"/>
</dbReference>
<evidence type="ECO:0000259" key="5">
    <source>
        <dbReference type="PROSITE" id="PS50851"/>
    </source>
</evidence>
<dbReference type="Gene3D" id="2.40.50.180">
    <property type="entry name" value="CheA-289, Domain 4"/>
    <property type="match status" value="1"/>
</dbReference>
<evidence type="ECO:0000313" key="7">
    <source>
        <dbReference type="Proteomes" id="UP000433181"/>
    </source>
</evidence>
<name>A0A6I2UDI2_9FIRM</name>
<accession>A0A6I2UDI2</accession>
<evidence type="ECO:0000256" key="2">
    <source>
        <dbReference type="ARBA" id="ARBA00021483"/>
    </source>
</evidence>
<reference evidence="6 7" key="1">
    <citation type="submission" date="2019-08" db="EMBL/GenBank/DDBJ databases">
        <title>In-depth cultivation of the pig gut microbiome towards novel bacterial diversity and tailored functional studies.</title>
        <authorList>
            <person name="Wylensek D."/>
            <person name="Hitch T.C.A."/>
            <person name="Clavel T."/>
        </authorList>
    </citation>
    <scope>NUCLEOTIDE SEQUENCE [LARGE SCALE GENOMIC DNA]</scope>
    <source>
        <strain evidence="6 7">WCA-693-APC-5D-A</strain>
    </source>
</reference>
<feature type="domain" description="CheW-like" evidence="5">
    <location>
        <begin position="12"/>
        <end position="154"/>
    </location>
</feature>
<dbReference type="SUPFAM" id="SSF50341">
    <property type="entry name" value="CheW-like"/>
    <property type="match status" value="1"/>
</dbReference>
<dbReference type="GO" id="GO:0005829">
    <property type="term" value="C:cytosol"/>
    <property type="evidence" value="ECO:0007669"/>
    <property type="project" value="TreeGrafter"/>
</dbReference>
<dbReference type="PROSITE" id="PS50851">
    <property type="entry name" value="CHEW"/>
    <property type="match status" value="1"/>
</dbReference>
<dbReference type="CDD" id="cd00732">
    <property type="entry name" value="CheW"/>
    <property type="match status" value="1"/>
</dbReference>
<comment type="subcellular location">
    <subcellularLocation>
        <location evidence="1">Cytoplasm</location>
    </subcellularLocation>
</comment>
<dbReference type="GO" id="GO:0006935">
    <property type="term" value="P:chemotaxis"/>
    <property type="evidence" value="ECO:0007669"/>
    <property type="project" value="UniProtKB-KW"/>
</dbReference>
<evidence type="ECO:0000256" key="4">
    <source>
        <dbReference type="ARBA" id="ARBA00022500"/>
    </source>
</evidence>
<dbReference type="RefSeq" id="WP_154406934.1">
    <property type="nucleotide sequence ID" value="NZ_JAQXJM010000011.1"/>
</dbReference>
<keyword evidence="3" id="KW-0963">Cytoplasm</keyword>
<comment type="caution">
    <text evidence="6">The sequence shown here is derived from an EMBL/GenBank/DDBJ whole genome shotgun (WGS) entry which is preliminary data.</text>
</comment>
<evidence type="ECO:0000256" key="1">
    <source>
        <dbReference type="ARBA" id="ARBA00004496"/>
    </source>
</evidence>
<protein>
    <recommendedName>
        <fullName evidence="2">Chemotaxis protein CheW</fullName>
    </recommendedName>
</protein>
<dbReference type="GO" id="GO:0007165">
    <property type="term" value="P:signal transduction"/>
    <property type="evidence" value="ECO:0007669"/>
    <property type="project" value="InterPro"/>
</dbReference>